<dbReference type="AlphaFoldDB" id="A0A7S2CTW2"/>
<keyword evidence="1" id="KW-0812">Transmembrane</keyword>
<protein>
    <recommendedName>
        <fullName evidence="2">Band 7 domain-containing protein</fullName>
    </recommendedName>
</protein>
<gene>
    <name evidence="3" type="ORF">FPAR1323_LOCUS13337</name>
</gene>
<dbReference type="InterPro" id="IPR036013">
    <property type="entry name" value="Band_7/SPFH_dom_sf"/>
</dbReference>
<feature type="domain" description="Band 7" evidence="2">
    <location>
        <begin position="33"/>
        <end position="210"/>
    </location>
</feature>
<organism evidence="3">
    <name type="scientific">Florenciella parvula</name>
    <dbReference type="NCBI Taxonomy" id="236787"/>
    <lineage>
        <taxon>Eukaryota</taxon>
        <taxon>Sar</taxon>
        <taxon>Stramenopiles</taxon>
        <taxon>Ochrophyta</taxon>
        <taxon>Dictyochophyceae</taxon>
        <taxon>Florenciellales</taxon>
        <taxon>Florenciella</taxon>
    </lineage>
</organism>
<sequence length="308" mass="34261">MADGPFNSGCISCFGLVYIISVSLFFSSFEILNPNKIGIAKDTMTNKLTEDIIYFEGHYFLGLTKKFEEYPARSIEMDLQNIDATSSDNSQTVIDVSVQYKLVPDEIFQLYSKFSSSYQSYYESQVREVVIKEAQNWATSPDFYVNRVDIGKAMRSTLKGIFNTSHAELVGFQLRSVDLPIRLEESIRDTIVAAQLTTTTTIQQKATLKRTEAANVEAEADAEIEEIDATATATGTLIKAEATAAYTRKVTKARADALLYTARAMNLSKAEMFELLWQQTVASNPSYSKVSVGFEDTSMADNLITTSI</sequence>
<keyword evidence="1" id="KW-1133">Transmembrane helix</keyword>
<evidence type="ECO:0000313" key="3">
    <source>
        <dbReference type="EMBL" id="CAD9435125.1"/>
    </source>
</evidence>
<keyword evidence="1" id="KW-0472">Membrane</keyword>
<feature type="transmembrane region" description="Helical" evidence="1">
    <location>
        <begin position="6"/>
        <end position="26"/>
    </location>
</feature>
<accession>A0A7S2CTW2</accession>
<evidence type="ECO:0000256" key="1">
    <source>
        <dbReference type="SAM" id="Phobius"/>
    </source>
</evidence>
<dbReference type="Pfam" id="PF01145">
    <property type="entry name" value="Band_7"/>
    <property type="match status" value="1"/>
</dbReference>
<dbReference type="SUPFAM" id="SSF117892">
    <property type="entry name" value="Band 7/SPFH domain"/>
    <property type="match status" value="1"/>
</dbReference>
<evidence type="ECO:0000259" key="2">
    <source>
        <dbReference type="Pfam" id="PF01145"/>
    </source>
</evidence>
<dbReference type="InterPro" id="IPR001107">
    <property type="entry name" value="Band_7"/>
</dbReference>
<dbReference type="Gene3D" id="3.30.479.30">
    <property type="entry name" value="Band 7 domain"/>
    <property type="match status" value="1"/>
</dbReference>
<name>A0A7S2CTW2_9STRA</name>
<reference evidence="3" key="1">
    <citation type="submission" date="2021-01" db="EMBL/GenBank/DDBJ databases">
        <authorList>
            <person name="Corre E."/>
            <person name="Pelletier E."/>
            <person name="Niang G."/>
            <person name="Scheremetjew M."/>
            <person name="Finn R."/>
            <person name="Kale V."/>
            <person name="Holt S."/>
            <person name="Cochrane G."/>
            <person name="Meng A."/>
            <person name="Brown T."/>
            <person name="Cohen L."/>
        </authorList>
    </citation>
    <scope>NUCLEOTIDE SEQUENCE</scope>
    <source>
        <strain evidence="3">RCC1693</strain>
    </source>
</reference>
<dbReference type="EMBL" id="HBGT01025666">
    <property type="protein sequence ID" value="CAD9435125.1"/>
    <property type="molecule type" value="Transcribed_RNA"/>
</dbReference>
<proteinExistence type="predicted"/>